<feature type="chain" id="PRO_5041276951" evidence="2">
    <location>
        <begin position="22"/>
        <end position="297"/>
    </location>
</feature>
<dbReference type="InterPro" id="IPR050995">
    <property type="entry name" value="WD-F-box_domain-protein"/>
</dbReference>
<feature type="signal peptide" evidence="2">
    <location>
        <begin position="1"/>
        <end position="21"/>
    </location>
</feature>
<keyword evidence="2" id="KW-0732">Signal</keyword>
<dbReference type="Gene3D" id="1.20.1280.50">
    <property type="match status" value="1"/>
</dbReference>
<evidence type="ECO:0000256" key="2">
    <source>
        <dbReference type="SAM" id="SignalP"/>
    </source>
</evidence>
<evidence type="ECO:0000313" key="3">
    <source>
        <dbReference type="EMBL" id="KAK1343917.1"/>
    </source>
</evidence>
<dbReference type="PANTHER" id="PTHR14604:SF6">
    <property type="entry name" value="F-BOX AND WD REPEAT DOMAIN-CONTAINING 11-B"/>
    <property type="match status" value="1"/>
</dbReference>
<organism evidence="3 4">
    <name type="scientific">Cnephaeus nilssonii</name>
    <name type="common">Northern bat</name>
    <name type="synonym">Eptesicus nilssonii</name>
    <dbReference type="NCBI Taxonomy" id="3371016"/>
    <lineage>
        <taxon>Eukaryota</taxon>
        <taxon>Metazoa</taxon>
        <taxon>Chordata</taxon>
        <taxon>Craniata</taxon>
        <taxon>Vertebrata</taxon>
        <taxon>Euteleostomi</taxon>
        <taxon>Mammalia</taxon>
        <taxon>Eutheria</taxon>
        <taxon>Laurasiatheria</taxon>
        <taxon>Chiroptera</taxon>
        <taxon>Yangochiroptera</taxon>
        <taxon>Vespertilionidae</taxon>
        <taxon>Cnephaeus</taxon>
    </lineage>
</organism>
<sequence length="297" mass="32625">MVGVAGAWLVGVALVTENSLLLHIMVTPSAPTAAGTSPTHTGCQHRLPAPSASPNHSGTLSRCERQLPALITPEGFSTSPAPEGRWGSHCRSHLLIALALLAPAAGTSPNRSALSAELGEDATVWKETSHSHNRDLRAELRGTHLLPPRGGHKGQTDVTYDHLQKEATRRKLPKGKKPVYEILTSGLNQIKRKLWSTLFPKEQSLDHKAGSILSYLDARSLSVAELICKERQQVISQGMLWKKLIERRGEPHNLQRIQCPSENSEGVYCSHYDDEKKLSMAYEIIPLRFGIKPAWNV</sequence>
<protein>
    <submittedName>
        <fullName evidence="3">Uncharacterized protein</fullName>
    </submittedName>
</protein>
<keyword evidence="4" id="KW-1185">Reference proteome</keyword>
<name>A0AA40I7H3_CNENI</name>
<dbReference type="AlphaFoldDB" id="A0AA40I7H3"/>
<proteinExistence type="predicted"/>
<dbReference type="EMBL" id="JAULJE010000004">
    <property type="protein sequence ID" value="KAK1343917.1"/>
    <property type="molecule type" value="Genomic_DNA"/>
</dbReference>
<gene>
    <name evidence="3" type="ORF">QTO34_014473</name>
</gene>
<accession>A0AA40I7H3</accession>
<dbReference type="InterPro" id="IPR036047">
    <property type="entry name" value="F-box-like_dom_sf"/>
</dbReference>
<reference evidence="3" key="1">
    <citation type="submission" date="2023-06" db="EMBL/GenBank/DDBJ databases">
        <title>Reference genome for the Northern bat (Eptesicus nilssonii), a most northern bat species.</title>
        <authorList>
            <person name="Laine V.N."/>
            <person name="Pulliainen A.T."/>
            <person name="Lilley T.M."/>
        </authorList>
    </citation>
    <scope>NUCLEOTIDE SEQUENCE</scope>
    <source>
        <strain evidence="3">BLF_Eptnil</strain>
        <tissue evidence="3">Kidney</tissue>
    </source>
</reference>
<dbReference type="Proteomes" id="UP001177744">
    <property type="component" value="Unassembled WGS sequence"/>
</dbReference>
<feature type="region of interest" description="Disordered" evidence="1">
    <location>
        <begin position="33"/>
        <end position="60"/>
    </location>
</feature>
<dbReference type="PANTHER" id="PTHR14604">
    <property type="entry name" value="WD40 REPEAT PF20"/>
    <property type="match status" value="1"/>
</dbReference>
<dbReference type="SUPFAM" id="SSF81383">
    <property type="entry name" value="F-box domain"/>
    <property type="match status" value="1"/>
</dbReference>
<evidence type="ECO:0000256" key="1">
    <source>
        <dbReference type="SAM" id="MobiDB-lite"/>
    </source>
</evidence>
<evidence type="ECO:0000313" key="4">
    <source>
        <dbReference type="Proteomes" id="UP001177744"/>
    </source>
</evidence>
<comment type="caution">
    <text evidence="3">The sequence shown here is derived from an EMBL/GenBank/DDBJ whole genome shotgun (WGS) entry which is preliminary data.</text>
</comment>